<dbReference type="SMART" id="SM00738">
    <property type="entry name" value="NGN"/>
    <property type="match status" value="1"/>
</dbReference>
<dbReference type="CDD" id="cd06091">
    <property type="entry name" value="KOW_NusG"/>
    <property type="match status" value="1"/>
</dbReference>
<dbReference type="InterPro" id="IPR043425">
    <property type="entry name" value="NusG-like"/>
</dbReference>
<keyword evidence="4" id="KW-0804">Transcription</keyword>
<sequence length="186" mass="21160">MAKGWYVVHTYSGYEQKIERIINKMRETDTDFALVCTDVKVPFETVVEVKDGVRRDVKRKILPGYILVELDLPDHSWKTWCSQIKRIQGVTGFVTPNDSVKPQPLNAAEVKSLFQKTGDLPAEKVFKPKQSFSIGEQVRIIEGPFDSFTGVIEEVNLEKARMRVSVGIFGRSTPVEVDFLQVEKIL</sequence>
<dbReference type="InterPro" id="IPR036735">
    <property type="entry name" value="NGN_dom_sf"/>
</dbReference>
<dbReference type="PROSITE" id="PS01014">
    <property type="entry name" value="NUSG"/>
    <property type="match status" value="1"/>
</dbReference>
<dbReference type="Gene3D" id="2.30.30.30">
    <property type="match status" value="1"/>
</dbReference>
<dbReference type="GO" id="GO:0005829">
    <property type="term" value="C:cytosol"/>
    <property type="evidence" value="ECO:0007669"/>
    <property type="project" value="TreeGrafter"/>
</dbReference>
<dbReference type="GO" id="GO:0031564">
    <property type="term" value="P:transcription antitermination"/>
    <property type="evidence" value="ECO:0007669"/>
    <property type="project" value="UniProtKB-KW"/>
</dbReference>
<dbReference type="GO" id="GO:0006354">
    <property type="term" value="P:DNA-templated transcription elongation"/>
    <property type="evidence" value="ECO:0007669"/>
    <property type="project" value="InterPro"/>
</dbReference>
<name>A0A644W0D7_9ZZZZ</name>
<dbReference type="SUPFAM" id="SSF50104">
    <property type="entry name" value="Translation proteins SH3-like domain"/>
    <property type="match status" value="1"/>
</dbReference>
<proteinExistence type="inferred from homology"/>
<keyword evidence="2" id="KW-0889">Transcription antitermination</keyword>
<dbReference type="GO" id="GO:0006353">
    <property type="term" value="P:DNA-templated transcription termination"/>
    <property type="evidence" value="ECO:0007669"/>
    <property type="project" value="UniProtKB-KW"/>
</dbReference>
<evidence type="ECO:0000259" key="6">
    <source>
        <dbReference type="SMART" id="SM00739"/>
    </source>
</evidence>
<dbReference type="SMART" id="SM00739">
    <property type="entry name" value="KOW"/>
    <property type="match status" value="1"/>
</dbReference>
<gene>
    <name evidence="7" type="primary">nusG_12</name>
    <name evidence="7" type="ORF">SDC9_43153</name>
</gene>
<dbReference type="InterPro" id="IPR047050">
    <property type="entry name" value="NGN"/>
</dbReference>
<evidence type="ECO:0000259" key="5">
    <source>
        <dbReference type="SMART" id="SM00738"/>
    </source>
</evidence>
<protein>
    <submittedName>
        <fullName evidence="7">Transcription termination/antitermination protein NusG</fullName>
    </submittedName>
</protein>
<evidence type="ECO:0000313" key="7">
    <source>
        <dbReference type="EMBL" id="MPL96966.1"/>
    </source>
</evidence>
<evidence type="ECO:0000256" key="2">
    <source>
        <dbReference type="ARBA" id="ARBA00022814"/>
    </source>
</evidence>
<dbReference type="HAMAP" id="MF_00948">
    <property type="entry name" value="NusG"/>
    <property type="match status" value="1"/>
</dbReference>
<comment type="caution">
    <text evidence="7">The sequence shown here is derived from an EMBL/GenBank/DDBJ whole genome shotgun (WGS) entry which is preliminary data.</text>
</comment>
<dbReference type="EMBL" id="VSSQ01000534">
    <property type="protein sequence ID" value="MPL96966.1"/>
    <property type="molecule type" value="Genomic_DNA"/>
</dbReference>
<dbReference type="PANTHER" id="PTHR30265">
    <property type="entry name" value="RHO-INTERACTING TRANSCRIPTION TERMINATION FACTOR NUSG"/>
    <property type="match status" value="1"/>
</dbReference>
<dbReference type="Pfam" id="PF02357">
    <property type="entry name" value="NusG"/>
    <property type="match status" value="1"/>
</dbReference>
<dbReference type="CDD" id="cd09891">
    <property type="entry name" value="NGN_Bact_1"/>
    <property type="match status" value="1"/>
</dbReference>
<dbReference type="SUPFAM" id="SSF82679">
    <property type="entry name" value="N-utilization substance G protein NusG, N-terminal domain"/>
    <property type="match status" value="1"/>
</dbReference>
<dbReference type="PRINTS" id="PR00338">
    <property type="entry name" value="NUSGTNSCPFCT"/>
</dbReference>
<dbReference type="AlphaFoldDB" id="A0A644W0D7"/>
<dbReference type="GO" id="GO:0032784">
    <property type="term" value="P:regulation of DNA-templated transcription elongation"/>
    <property type="evidence" value="ECO:0007669"/>
    <property type="project" value="InterPro"/>
</dbReference>
<feature type="domain" description="NusG-like N-terminal" evidence="5">
    <location>
        <begin position="2"/>
        <end position="117"/>
    </location>
</feature>
<dbReference type="FunFam" id="2.30.30.30:FF:000002">
    <property type="entry name" value="Transcription termination/antitermination factor NusG"/>
    <property type="match status" value="1"/>
</dbReference>
<dbReference type="Pfam" id="PF00467">
    <property type="entry name" value="KOW"/>
    <property type="match status" value="1"/>
</dbReference>
<dbReference type="InterPro" id="IPR014722">
    <property type="entry name" value="Rib_uL2_dom2"/>
</dbReference>
<evidence type="ECO:0000256" key="1">
    <source>
        <dbReference type="ARBA" id="ARBA00022472"/>
    </source>
</evidence>
<keyword evidence="3" id="KW-0805">Transcription regulation</keyword>
<dbReference type="PANTHER" id="PTHR30265:SF2">
    <property type="entry name" value="TRANSCRIPTION TERMINATION_ANTITERMINATION PROTEIN NUSG"/>
    <property type="match status" value="1"/>
</dbReference>
<feature type="domain" description="KOW" evidence="6">
    <location>
        <begin position="131"/>
        <end position="158"/>
    </location>
</feature>
<dbReference type="InterPro" id="IPR008991">
    <property type="entry name" value="Translation_prot_SH3-like_sf"/>
</dbReference>
<reference evidence="7" key="1">
    <citation type="submission" date="2019-08" db="EMBL/GenBank/DDBJ databases">
        <authorList>
            <person name="Kucharzyk K."/>
            <person name="Murdoch R.W."/>
            <person name="Higgins S."/>
            <person name="Loffler F."/>
        </authorList>
    </citation>
    <scope>NUCLEOTIDE SEQUENCE</scope>
</reference>
<dbReference type="InterPro" id="IPR005824">
    <property type="entry name" value="KOW"/>
</dbReference>
<keyword evidence="1" id="KW-0806">Transcription termination</keyword>
<accession>A0A644W0D7</accession>
<evidence type="ECO:0000256" key="4">
    <source>
        <dbReference type="ARBA" id="ARBA00023163"/>
    </source>
</evidence>
<dbReference type="InterPro" id="IPR001062">
    <property type="entry name" value="Transcrpt_antiterm_NusG"/>
</dbReference>
<organism evidence="7">
    <name type="scientific">bioreactor metagenome</name>
    <dbReference type="NCBI Taxonomy" id="1076179"/>
    <lineage>
        <taxon>unclassified sequences</taxon>
        <taxon>metagenomes</taxon>
        <taxon>ecological metagenomes</taxon>
    </lineage>
</organism>
<dbReference type="NCBIfam" id="TIGR00922">
    <property type="entry name" value="nusG"/>
    <property type="match status" value="1"/>
</dbReference>
<evidence type="ECO:0000256" key="3">
    <source>
        <dbReference type="ARBA" id="ARBA00023015"/>
    </source>
</evidence>
<dbReference type="InterPro" id="IPR006645">
    <property type="entry name" value="NGN-like_dom"/>
</dbReference>
<dbReference type="Gene3D" id="3.30.70.940">
    <property type="entry name" value="NusG, N-terminal domain"/>
    <property type="match status" value="1"/>
</dbReference>
<dbReference type="InterPro" id="IPR015869">
    <property type="entry name" value="Transcrpt_antiterm_NusG_bac_CS"/>
</dbReference>